<gene>
    <name evidence="1" type="ORF">CJO77_22525</name>
</gene>
<name>A0AAD0WJC7_RALSL</name>
<geneLocation type="plasmid" evidence="1 2">
    <name>unnamed</name>
</geneLocation>
<proteinExistence type="predicted"/>
<reference evidence="1 2" key="1">
    <citation type="submission" date="2017-08" db="EMBL/GenBank/DDBJ databases">
        <title>Genome sequences of Ralstonia solanacearum Species Complex (RSSC) isolated from Potato bacterial wilts in Korea.</title>
        <authorList>
            <person name="Cho H."/>
            <person name="Song E.-S."/>
            <person name="Lee Y.K."/>
            <person name="Lee S."/>
            <person name="Lee S.-W."/>
            <person name="Jo A."/>
            <person name="Kim J.-G."/>
            <person name="Hwang I."/>
        </authorList>
    </citation>
    <scope>NUCLEOTIDE SEQUENCE [LARGE SCALE GENOMIC DNA]</scope>
    <source>
        <strain evidence="1 2">T98</strain>
        <plasmid evidence="1 2">unnamed</plasmid>
    </source>
</reference>
<evidence type="ECO:0000313" key="1">
    <source>
        <dbReference type="EMBL" id="AXV84771.1"/>
    </source>
</evidence>
<dbReference type="AlphaFoldDB" id="A0AAD0WJC7"/>
<organism evidence="1 2">
    <name type="scientific">Ralstonia solanacearum</name>
    <name type="common">Pseudomonas solanacearum</name>
    <dbReference type="NCBI Taxonomy" id="305"/>
    <lineage>
        <taxon>Bacteria</taxon>
        <taxon>Pseudomonadati</taxon>
        <taxon>Pseudomonadota</taxon>
        <taxon>Betaproteobacteria</taxon>
        <taxon>Burkholderiales</taxon>
        <taxon>Burkholderiaceae</taxon>
        <taxon>Ralstonia</taxon>
        <taxon>Ralstonia solanacearum species complex</taxon>
    </lineage>
</organism>
<evidence type="ECO:0000313" key="2">
    <source>
        <dbReference type="Proteomes" id="UP000261758"/>
    </source>
</evidence>
<dbReference type="EMBL" id="CP022760">
    <property type="protein sequence ID" value="AXV84771.1"/>
    <property type="molecule type" value="Genomic_DNA"/>
</dbReference>
<dbReference type="Proteomes" id="UP000261758">
    <property type="component" value="Plasmid unnamed"/>
</dbReference>
<keyword evidence="1" id="KW-0614">Plasmid</keyword>
<protein>
    <submittedName>
        <fullName evidence="1">Uncharacterized protein</fullName>
    </submittedName>
</protein>
<accession>A0AAD0WJC7</accession>
<sequence>MALLEPRNKNTEVVLEQVRALSANRLRAAEGAATHNDALPDSETLITAMNKLANSWMKA</sequence>